<reference evidence="2 3" key="1">
    <citation type="submission" date="2021-06" db="EMBL/GenBank/DDBJ databases">
        <title>Ecological speciation of a Streptomyces species isolated from different habitats and geographic origins.</title>
        <authorList>
            <person name="Wang J."/>
        </authorList>
    </citation>
    <scope>NUCLEOTIDE SEQUENCE [LARGE SCALE GENOMIC DNA]</scope>
    <source>
        <strain evidence="2 3">FXJ8.012</strain>
    </source>
</reference>
<evidence type="ECO:0000313" key="3">
    <source>
        <dbReference type="Proteomes" id="UP000758701"/>
    </source>
</evidence>
<feature type="region of interest" description="Disordered" evidence="1">
    <location>
        <begin position="1"/>
        <end position="21"/>
    </location>
</feature>
<comment type="caution">
    <text evidence="2">The sequence shown here is derived from an EMBL/GenBank/DDBJ whole genome shotgun (WGS) entry which is preliminary data.</text>
</comment>
<proteinExistence type="predicted"/>
<keyword evidence="3" id="KW-1185">Reference proteome</keyword>
<feature type="region of interest" description="Disordered" evidence="1">
    <location>
        <begin position="57"/>
        <end position="92"/>
    </location>
</feature>
<evidence type="ECO:0000256" key="1">
    <source>
        <dbReference type="SAM" id="MobiDB-lite"/>
    </source>
</evidence>
<evidence type="ECO:0000313" key="2">
    <source>
        <dbReference type="EMBL" id="MBZ6153929.1"/>
    </source>
</evidence>
<dbReference type="Proteomes" id="UP000758701">
    <property type="component" value="Unassembled WGS sequence"/>
</dbReference>
<gene>
    <name evidence="2" type="ORF">KVH32_22640</name>
</gene>
<dbReference type="EMBL" id="JAHSTP010000009">
    <property type="protein sequence ID" value="MBZ6153929.1"/>
    <property type="molecule type" value="Genomic_DNA"/>
</dbReference>
<dbReference type="RefSeq" id="WP_308026323.1">
    <property type="nucleotide sequence ID" value="NZ_JBHYVG010000010.1"/>
</dbReference>
<name>A0ABS7W7K0_STROV</name>
<protein>
    <submittedName>
        <fullName evidence="2">SPW repeat protein</fullName>
    </submittedName>
</protein>
<sequence length="92" mass="9761">MWRLWQPGDRGPDRGPSGRPRAIGVWMIVSPWIAGSNPDGPVRTPAGRPVVRLRPATSVPAGLHPARSGQKPSCGGSDAKGWTWRSTASSVP</sequence>
<accession>A0ABS7W7K0</accession>
<organism evidence="2 3">
    <name type="scientific">Streptomyces olivaceus</name>
    <dbReference type="NCBI Taxonomy" id="47716"/>
    <lineage>
        <taxon>Bacteria</taxon>
        <taxon>Bacillati</taxon>
        <taxon>Actinomycetota</taxon>
        <taxon>Actinomycetes</taxon>
        <taxon>Kitasatosporales</taxon>
        <taxon>Streptomycetaceae</taxon>
        <taxon>Streptomyces</taxon>
    </lineage>
</organism>